<dbReference type="Proteomes" id="UP001596101">
    <property type="component" value="Unassembled WGS sequence"/>
</dbReference>
<keyword evidence="3" id="KW-1185">Reference proteome</keyword>
<evidence type="ECO:0000256" key="1">
    <source>
        <dbReference type="SAM" id="MobiDB-lite"/>
    </source>
</evidence>
<sequence>MTKNIKELEQEEEELSQAVRSSAQQIWQAGLGAFAKAQQEGGREFTRLVRDGSELQKRARSVEDATDTVARKAERSSRRASSTWGKLEQVFEERVARALATIGVPARSEMEALNHRIDELERMLAELAGEHLRQAARKKPAAKAAAKKPAAKRTAPKRGAAE</sequence>
<organism evidence="2 3">
    <name type="scientific">Massilia suwonensis</name>
    <dbReference type="NCBI Taxonomy" id="648895"/>
    <lineage>
        <taxon>Bacteria</taxon>
        <taxon>Pseudomonadati</taxon>
        <taxon>Pseudomonadota</taxon>
        <taxon>Betaproteobacteria</taxon>
        <taxon>Burkholderiales</taxon>
        <taxon>Oxalobacteraceae</taxon>
        <taxon>Telluria group</taxon>
        <taxon>Massilia</taxon>
    </lineage>
</organism>
<comment type="caution">
    <text evidence="2">The sequence shown here is derived from an EMBL/GenBank/DDBJ whole genome shotgun (WGS) entry which is preliminary data.</text>
</comment>
<evidence type="ECO:0000313" key="3">
    <source>
        <dbReference type="Proteomes" id="UP001596101"/>
    </source>
</evidence>
<proteinExistence type="predicted"/>
<dbReference type="Pfam" id="PF05597">
    <property type="entry name" value="Phasin"/>
    <property type="match status" value="1"/>
</dbReference>
<dbReference type="PANTHER" id="PTHR38664">
    <property type="entry name" value="SLR0058 PROTEIN"/>
    <property type="match status" value="1"/>
</dbReference>
<feature type="region of interest" description="Disordered" evidence="1">
    <location>
        <begin position="131"/>
        <end position="162"/>
    </location>
</feature>
<protein>
    <submittedName>
        <fullName evidence="2">Phasin family protein</fullName>
    </submittedName>
</protein>
<feature type="compositionally biased region" description="Basic and acidic residues" evidence="1">
    <location>
        <begin position="58"/>
        <end position="77"/>
    </location>
</feature>
<dbReference type="EMBL" id="JBHSMR010000014">
    <property type="protein sequence ID" value="MFC5480874.1"/>
    <property type="molecule type" value="Genomic_DNA"/>
</dbReference>
<dbReference type="InterPro" id="IPR008769">
    <property type="entry name" value="PhaF_PhaI"/>
</dbReference>
<dbReference type="PANTHER" id="PTHR38664:SF1">
    <property type="entry name" value="SLR0058 PROTEIN"/>
    <property type="match status" value="1"/>
</dbReference>
<feature type="compositionally biased region" description="Basic residues" evidence="1">
    <location>
        <begin position="134"/>
        <end position="156"/>
    </location>
</feature>
<gene>
    <name evidence="2" type="ORF">ACFPQ5_21945</name>
</gene>
<accession>A0ABW0MRJ3</accession>
<name>A0ABW0MRJ3_9BURK</name>
<evidence type="ECO:0000313" key="2">
    <source>
        <dbReference type="EMBL" id="MFC5480874.1"/>
    </source>
</evidence>
<feature type="region of interest" description="Disordered" evidence="1">
    <location>
        <begin position="58"/>
        <end position="84"/>
    </location>
</feature>
<dbReference type="RefSeq" id="WP_379760798.1">
    <property type="nucleotide sequence ID" value="NZ_JBHSMR010000014.1"/>
</dbReference>
<reference evidence="3" key="1">
    <citation type="journal article" date="2019" name="Int. J. Syst. Evol. Microbiol.">
        <title>The Global Catalogue of Microorganisms (GCM) 10K type strain sequencing project: providing services to taxonomists for standard genome sequencing and annotation.</title>
        <authorList>
            <consortium name="The Broad Institute Genomics Platform"/>
            <consortium name="The Broad Institute Genome Sequencing Center for Infectious Disease"/>
            <person name="Wu L."/>
            <person name="Ma J."/>
        </authorList>
    </citation>
    <scope>NUCLEOTIDE SEQUENCE [LARGE SCALE GENOMIC DNA]</scope>
    <source>
        <strain evidence="3">CCUG 43111</strain>
    </source>
</reference>